<reference evidence="2 3" key="1">
    <citation type="submission" date="2016-03" db="EMBL/GenBank/DDBJ databases">
        <authorList>
            <person name="Ploux O."/>
        </authorList>
    </citation>
    <scope>NUCLEOTIDE SEQUENCE [LARGE SCALE GENOMIC DNA]</scope>
    <source>
        <strain evidence="2 3">R-45378</strain>
    </source>
</reference>
<feature type="signal peptide" evidence="1">
    <location>
        <begin position="1"/>
        <end position="40"/>
    </location>
</feature>
<feature type="chain" id="PRO_5008068917" description="Transmembrane protein" evidence="1">
    <location>
        <begin position="41"/>
        <end position="201"/>
    </location>
</feature>
<name>A0A177NAC4_9GAMM</name>
<dbReference type="InterPro" id="IPR025293">
    <property type="entry name" value="YfiR/HmsC-like"/>
</dbReference>
<dbReference type="Proteomes" id="UP000077857">
    <property type="component" value="Unassembled WGS sequence"/>
</dbReference>
<dbReference type="AlphaFoldDB" id="A0A177NAC4"/>
<sequence length="201" mass="22296">MRYGIQFPPIGAGLRRDSRRLALRLLALLLFALTPDSASAQENPYRVKAAFLRNFAHYVGWPSQALPDNGSPWCIGILGPDPFGEILDDTLRGRSEQGRGFRIVRAERLAELPLCQLVYIGYTEASQRRQALAELRNKPVLTVGDAPEFLTEGGVIGFIVDERVGMNINLDQARAVSLTIQTKMLEVSSGVLFNGALRRMR</sequence>
<proteinExistence type="predicted"/>
<dbReference type="Pfam" id="PF13689">
    <property type="entry name" value="DUF4154"/>
    <property type="match status" value="1"/>
</dbReference>
<dbReference type="RefSeq" id="WP_064041013.1">
    <property type="nucleotide sequence ID" value="NZ_LUUJ01000086.1"/>
</dbReference>
<evidence type="ECO:0000313" key="2">
    <source>
        <dbReference type="EMBL" id="OAI14845.1"/>
    </source>
</evidence>
<dbReference type="OrthoDB" id="277577at2"/>
<organism evidence="2 3">
    <name type="scientific">Methylomonas koyamae</name>
    <dbReference type="NCBI Taxonomy" id="702114"/>
    <lineage>
        <taxon>Bacteria</taxon>
        <taxon>Pseudomonadati</taxon>
        <taxon>Pseudomonadota</taxon>
        <taxon>Gammaproteobacteria</taxon>
        <taxon>Methylococcales</taxon>
        <taxon>Methylococcaceae</taxon>
        <taxon>Methylomonas</taxon>
    </lineage>
</organism>
<keyword evidence="1" id="KW-0732">Signal</keyword>
<comment type="caution">
    <text evidence="2">The sequence shown here is derived from an EMBL/GenBank/DDBJ whole genome shotgun (WGS) entry which is preliminary data.</text>
</comment>
<evidence type="ECO:0000313" key="3">
    <source>
        <dbReference type="Proteomes" id="UP000077857"/>
    </source>
</evidence>
<evidence type="ECO:0000256" key="1">
    <source>
        <dbReference type="SAM" id="SignalP"/>
    </source>
</evidence>
<evidence type="ECO:0008006" key="4">
    <source>
        <dbReference type="Google" id="ProtNLM"/>
    </source>
</evidence>
<accession>A0A177NAC4</accession>
<gene>
    <name evidence="2" type="ORF">A1507_01185</name>
</gene>
<protein>
    <recommendedName>
        <fullName evidence="4">Transmembrane protein</fullName>
    </recommendedName>
</protein>
<dbReference type="EMBL" id="LUUJ01000086">
    <property type="protein sequence ID" value="OAI14845.1"/>
    <property type="molecule type" value="Genomic_DNA"/>
</dbReference>